<feature type="transmembrane region" description="Helical" evidence="10">
    <location>
        <begin position="203"/>
        <end position="228"/>
    </location>
</feature>
<evidence type="ECO:0000256" key="10">
    <source>
        <dbReference type="SAM" id="Phobius"/>
    </source>
</evidence>
<reference evidence="12 13" key="1">
    <citation type="submission" date="2017-12" db="EMBL/GenBank/DDBJ databases">
        <title>Hemimetabolous genomes reveal molecular basis of termite eusociality.</title>
        <authorList>
            <person name="Harrison M.C."/>
            <person name="Jongepier E."/>
            <person name="Robertson H.M."/>
            <person name="Arning N."/>
            <person name="Bitard-Feildel T."/>
            <person name="Chao H."/>
            <person name="Childers C.P."/>
            <person name="Dinh H."/>
            <person name="Doddapaneni H."/>
            <person name="Dugan S."/>
            <person name="Gowin J."/>
            <person name="Greiner C."/>
            <person name="Han Y."/>
            <person name="Hu H."/>
            <person name="Hughes D.S.T."/>
            <person name="Huylmans A.-K."/>
            <person name="Kemena C."/>
            <person name="Kremer L.P.M."/>
            <person name="Lee S.L."/>
            <person name="Lopez-Ezquerra A."/>
            <person name="Mallet L."/>
            <person name="Monroy-Kuhn J.M."/>
            <person name="Moser A."/>
            <person name="Murali S.C."/>
            <person name="Muzny D.M."/>
            <person name="Otani S."/>
            <person name="Piulachs M.-D."/>
            <person name="Poelchau M."/>
            <person name="Qu J."/>
            <person name="Schaub F."/>
            <person name="Wada-Katsumata A."/>
            <person name="Worley K.C."/>
            <person name="Xie Q."/>
            <person name="Ylla G."/>
            <person name="Poulsen M."/>
            <person name="Gibbs R.A."/>
            <person name="Schal C."/>
            <person name="Richards S."/>
            <person name="Belles X."/>
            <person name="Korb J."/>
            <person name="Bornberg-Bauer E."/>
        </authorList>
    </citation>
    <scope>NUCLEOTIDE SEQUENCE [LARGE SCALE GENOMIC DNA]</scope>
    <source>
        <tissue evidence="12">Whole body</tissue>
    </source>
</reference>
<accession>A0A2J7QLT4</accession>
<dbReference type="SUPFAM" id="SSF81321">
    <property type="entry name" value="Family A G protein-coupled receptor-like"/>
    <property type="match status" value="1"/>
</dbReference>
<evidence type="ECO:0000256" key="6">
    <source>
        <dbReference type="ARBA" id="ARBA00023040"/>
    </source>
</evidence>
<keyword evidence="4 10" id="KW-0812">Transmembrane</keyword>
<dbReference type="InterPro" id="IPR017452">
    <property type="entry name" value="GPCR_Rhodpsn_7TM"/>
</dbReference>
<dbReference type="PANTHER" id="PTHR24228:SF59">
    <property type="entry name" value="NEUROPEPTIDE RECEPTOR 15"/>
    <property type="match status" value="1"/>
</dbReference>
<keyword evidence="7 10" id="KW-0472">Membrane</keyword>
<dbReference type="Proteomes" id="UP000235965">
    <property type="component" value="Unassembled WGS sequence"/>
</dbReference>
<keyword evidence="13" id="KW-1185">Reference proteome</keyword>
<sequence length="655" mass="74149">METKYTLIVKNNGSVVQLVEDGPVPPVVPGVFLVLDFTLGLCLNLVIVFTIIMCPALRRLSFNSILLHLCVSCALDCILNLLGAVGFVAVTHLELPPNYAPEMTLACRVNAALTQWTTAIQSVAMATLAVDRVMMFRQLDNPKADARNRFMKFLPALVWLYGTVLVAPIVATSHIVRVRPFPDRYSCGIVTTSDDLNELLYPWLLLMLGYIVPWIAILIICVVITQYVTSARRRQQQLANAALQRSQGIVTSVPQIYSASYQTSWSNWLGASGPLPWEEVKFYFLSSMLLFLYVILLVPHVLCVNVPPLIAREVREDNPASNNSSMSELTAVLTGTYDCFFVWCRYAFTVLVPICVLIIHKEVRKKSEHMFCCCCRNNAVVRLDNPRSISASVEIRTQKSAKELKNHKNKNILRKRHPDRQNKYSRISHYRTPVLFATSEGLHLRTVDDRLEGSYYFNDNGGRGRTGDKEECWTVEPRFLCEFCDVALIASTPTESIGNPQQSVRWGLPLPVLGEEALAEKDLYISDNVTGDNIDEFVRRRSNSGEILVAKFNKMNNRKETRVRFAQTVSEIPLSESGVWSAPEDQVFVEKSAHYKRNESSYVALKPFNSKPKIQEEITAIPPDMTMRVMNNFRKRLNVCIRSQGRHMDDTVFHK</sequence>
<feature type="transmembrane region" description="Helical" evidence="10">
    <location>
        <begin position="113"/>
        <end position="133"/>
    </location>
</feature>
<evidence type="ECO:0000313" key="13">
    <source>
        <dbReference type="Proteomes" id="UP000235965"/>
    </source>
</evidence>
<keyword evidence="9" id="KW-0807">Transducer</keyword>
<dbReference type="Pfam" id="PF00001">
    <property type="entry name" value="7tm_1"/>
    <property type="match status" value="1"/>
</dbReference>
<dbReference type="STRING" id="105785.A0A2J7QLT4"/>
<feature type="domain" description="G-protein coupled receptors family 1 profile" evidence="11">
    <location>
        <begin position="43"/>
        <end position="342"/>
    </location>
</feature>
<keyword evidence="6" id="KW-0297">G-protein coupled receptor</keyword>
<proteinExistence type="inferred from homology"/>
<evidence type="ECO:0000256" key="1">
    <source>
        <dbReference type="ARBA" id="ARBA00004651"/>
    </source>
</evidence>
<dbReference type="Gene3D" id="1.20.1070.10">
    <property type="entry name" value="Rhodopsin 7-helix transmembrane proteins"/>
    <property type="match status" value="1"/>
</dbReference>
<comment type="caution">
    <text evidence="12">The sequence shown here is derived from an EMBL/GenBank/DDBJ whole genome shotgun (WGS) entry which is preliminary data.</text>
</comment>
<evidence type="ECO:0000256" key="4">
    <source>
        <dbReference type="ARBA" id="ARBA00022692"/>
    </source>
</evidence>
<dbReference type="InterPro" id="IPR000276">
    <property type="entry name" value="GPCR_Rhodpsn"/>
</dbReference>
<feature type="transmembrane region" description="Helical" evidence="10">
    <location>
        <begin position="340"/>
        <end position="360"/>
    </location>
</feature>
<evidence type="ECO:0000256" key="2">
    <source>
        <dbReference type="ARBA" id="ARBA00010663"/>
    </source>
</evidence>
<dbReference type="PANTHER" id="PTHR24228">
    <property type="entry name" value="B2 BRADYKININ RECEPTOR/ANGIOTENSIN II RECEPTOR"/>
    <property type="match status" value="1"/>
</dbReference>
<dbReference type="GO" id="GO:0004930">
    <property type="term" value="F:G protein-coupled receptor activity"/>
    <property type="evidence" value="ECO:0007669"/>
    <property type="project" value="UniProtKB-KW"/>
</dbReference>
<dbReference type="InParanoid" id="A0A2J7QLT4"/>
<dbReference type="GO" id="GO:0005886">
    <property type="term" value="C:plasma membrane"/>
    <property type="evidence" value="ECO:0007669"/>
    <property type="project" value="UniProtKB-SubCell"/>
</dbReference>
<keyword evidence="8" id="KW-0675">Receptor</keyword>
<evidence type="ECO:0000259" key="11">
    <source>
        <dbReference type="PROSITE" id="PS50262"/>
    </source>
</evidence>
<comment type="subcellular location">
    <subcellularLocation>
        <location evidence="1">Cell membrane</location>
        <topology evidence="1">Multi-pass membrane protein</topology>
    </subcellularLocation>
</comment>
<evidence type="ECO:0000313" key="12">
    <source>
        <dbReference type="EMBL" id="PNF29559.1"/>
    </source>
</evidence>
<keyword evidence="5 10" id="KW-1133">Transmembrane helix</keyword>
<dbReference type="OrthoDB" id="8189484at2759"/>
<organism evidence="12 13">
    <name type="scientific">Cryptotermes secundus</name>
    <dbReference type="NCBI Taxonomy" id="105785"/>
    <lineage>
        <taxon>Eukaryota</taxon>
        <taxon>Metazoa</taxon>
        <taxon>Ecdysozoa</taxon>
        <taxon>Arthropoda</taxon>
        <taxon>Hexapoda</taxon>
        <taxon>Insecta</taxon>
        <taxon>Pterygota</taxon>
        <taxon>Neoptera</taxon>
        <taxon>Polyneoptera</taxon>
        <taxon>Dictyoptera</taxon>
        <taxon>Blattodea</taxon>
        <taxon>Blattoidea</taxon>
        <taxon>Termitoidae</taxon>
        <taxon>Kalotermitidae</taxon>
        <taxon>Cryptotermitinae</taxon>
        <taxon>Cryptotermes</taxon>
    </lineage>
</organism>
<evidence type="ECO:0000256" key="9">
    <source>
        <dbReference type="ARBA" id="ARBA00023224"/>
    </source>
</evidence>
<evidence type="ECO:0000256" key="3">
    <source>
        <dbReference type="ARBA" id="ARBA00022475"/>
    </source>
</evidence>
<feature type="transmembrane region" description="Helical" evidence="10">
    <location>
        <begin position="153"/>
        <end position="176"/>
    </location>
</feature>
<protein>
    <recommendedName>
        <fullName evidence="11">G-protein coupled receptors family 1 profile domain-containing protein</fullName>
    </recommendedName>
</protein>
<name>A0A2J7QLT4_9NEOP</name>
<gene>
    <name evidence="12" type="ORF">B7P43_G01920</name>
</gene>
<comment type="similarity">
    <text evidence="2">Belongs to the G-protein coupled receptor 1 family.</text>
</comment>
<feature type="transmembrane region" description="Helical" evidence="10">
    <location>
        <begin position="282"/>
        <end position="302"/>
    </location>
</feature>
<evidence type="ECO:0000256" key="8">
    <source>
        <dbReference type="ARBA" id="ARBA00023170"/>
    </source>
</evidence>
<keyword evidence="3" id="KW-1003">Cell membrane</keyword>
<feature type="transmembrane region" description="Helical" evidence="10">
    <location>
        <begin position="31"/>
        <end position="53"/>
    </location>
</feature>
<evidence type="ECO:0000256" key="7">
    <source>
        <dbReference type="ARBA" id="ARBA00023136"/>
    </source>
</evidence>
<dbReference type="EMBL" id="NEVH01013241">
    <property type="protein sequence ID" value="PNF29559.1"/>
    <property type="molecule type" value="Genomic_DNA"/>
</dbReference>
<evidence type="ECO:0000256" key="5">
    <source>
        <dbReference type="ARBA" id="ARBA00022989"/>
    </source>
</evidence>
<dbReference type="PROSITE" id="PS50262">
    <property type="entry name" value="G_PROTEIN_RECEP_F1_2"/>
    <property type="match status" value="1"/>
</dbReference>
<feature type="transmembrane region" description="Helical" evidence="10">
    <location>
        <begin position="65"/>
        <end position="93"/>
    </location>
</feature>
<dbReference type="AlphaFoldDB" id="A0A2J7QLT4"/>